<keyword evidence="3" id="KW-1185">Reference proteome</keyword>
<dbReference type="GeneID" id="26901610"/>
<dbReference type="RefSeq" id="XP_015663286.1">
    <property type="nucleotide sequence ID" value="XM_015797766.1"/>
</dbReference>
<comment type="caution">
    <text evidence="2">The sequence shown here is derived from an EMBL/GenBank/DDBJ whole genome shotgun (WGS) entry which is preliminary data.</text>
</comment>
<dbReference type="Proteomes" id="UP000037923">
    <property type="component" value="Unassembled WGS sequence"/>
</dbReference>
<organism evidence="2 3">
    <name type="scientific">Leptomonas pyrrhocoris</name>
    <name type="common">Firebug parasite</name>
    <dbReference type="NCBI Taxonomy" id="157538"/>
    <lineage>
        <taxon>Eukaryota</taxon>
        <taxon>Discoba</taxon>
        <taxon>Euglenozoa</taxon>
        <taxon>Kinetoplastea</taxon>
        <taxon>Metakinetoplastina</taxon>
        <taxon>Trypanosomatida</taxon>
        <taxon>Trypanosomatidae</taxon>
        <taxon>Leishmaniinae</taxon>
        <taxon>Leptomonas</taxon>
    </lineage>
</organism>
<dbReference type="OMA" id="PTHRTAG"/>
<evidence type="ECO:0000256" key="1">
    <source>
        <dbReference type="SAM" id="MobiDB-lite"/>
    </source>
</evidence>
<reference evidence="2 3" key="1">
    <citation type="submission" date="2015-07" db="EMBL/GenBank/DDBJ databases">
        <title>High-quality genome of monoxenous trypanosomatid Leptomonas pyrrhocoris.</title>
        <authorList>
            <person name="Flegontov P."/>
            <person name="Butenko A."/>
            <person name="Firsov S."/>
            <person name="Vlcek C."/>
            <person name="Logacheva M.D."/>
            <person name="Field M."/>
            <person name="Filatov D."/>
            <person name="Flegontova O."/>
            <person name="Gerasimov E."/>
            <person name="Jackson A.P."/>
            <person name="Kelly S."/>
            <person name="Opperdoes F."/>
            <person name="O'Reilly A."/>
            <person name="Votypka J."/>
            <person name="Yurchenko V."/>
            <person name="Lukes J."/>
        </authorList>
    </citation>
    <scope>NUCLEOTIDE SEQUENCE [LARGE SCALE GENOMIC DNA]</scope>
    <source>
        <strain evidence="2">H10</strain>
    </source>
</reference>
<accession>A0A0M9G8J0</accession>
<proteinExistence type="predicted"/>
<feature type="region of interest" description="Disordered" evidence="1">
    <location>
        <begin position="81"/>
        <end position="127"/>
    </location>
</feature>
<dbReference type="VEuPathDB" id="TriTrypDB:LpyrH10_02_2890"/>
<dbReference type="AlphaFoldDB" id="A0A0M9G8J0"/>
<evidence type="ECO:0000313" key="2">
    <source>
        <dbReference type="EMBL" id="KPA84847.1"/>
    </source>
</evidence>
<sequence>MRSSTSGSTSAPMGHPVPPNAPVQFSLLYRLHHTACSITARNSTSPLRLSGSSSSSPYAPFTAGADANAAGYVTPPQSRTHAIATTTGPYPHPPVSSSPTSSPPATWSPSPRHRMAGDAGQGVSSTPLLSTMDKRELSKVVVRDAVYARVLDLVPGRQHVQVAVWTLSPHIIQIDGAVAVAAPLHDSEGFLSSFSTLNESDFRRVVQERLHELAVDASLFASLLQPYLGDVGCRGDIVTATVDGVQC</sequence>
<evidence type="ECO:0000313" key="3">
    <source>
        <dbReference type="Proteomes" id="UP000037923"/>
    </source>
</evidence>
<dbReference type="EMBL" id="LGTL01000002">
    <property type="protein sequence ID" value="KPA84847.1"/>
    <property type="molecule type" value="Genomic_DNA"/>
</dbReference>
<protein>
    <submittedName>
        <fullName evidence="2">Unspecified product</fullName>
    </submittedName>
</protein>
<feature type="compositionally biased region" description="Low complexity" evidence="1">
    <location>
        <begin position="97"/>
        <end position="110"/>
    </location>
</feature>
<dbReference type="OrthoDB" id="273488at2759"/>
<gene>
    <name evidence="2" type="ORF">ABB37_01315</name>
</gene>
<name>A0A0M9G8J0_LEPPY</name>